<dbReference type="InterPro" id="IPR021146">
    <property type="entry name" value="Phage_gp6-like_head-tail"/>
</dbReference>
<dbReference type="InterPro" id="IPR006450">
    <property type="entry name" value="Phage_HK97_gp6-like"/>
</dbReference>
<protein>
    <submittedName>
        <fullName evidence="1">DNA-packaging protein</fullName>
    </submittedName>
</protein>
<evidence type="ECO:0000313" key="2">
    <source>
        <dbReference type="Proteomes" id="UP000286773"/>
    </source>
</evidence>
<sequence>MVQVDDIKNSLRIDHSMDDKMIQELIDTASYYVISAIDGQAEDGVIEGYKQLDWAVSLLVQHWYMNRQEASSERIPITVQSLIQQMRGAYYATH</sequence>
<dbReference type="NCBIfam" id="TIGR01560">
    <property type="entry name" value="put_DNA_pack"/>
    <property type="match status" value="1"/>
</dbReference>
<dbReference type="CDD" id="cd08054">
    <property type="entry name" value="gp6"/>
    <property type="match status" value="1"/>
</dbReference>
<gene>
    <name evidence="1" type="ORF">CBF27_00020</name>
</gene>
<dbReference type="OrthoDB" id="2321192at2"/>
<organism evidence="1 2">
    <name type="scientific">Vagococcus acidifermentans</name>
    <dbReference type="NCBI Taxonomy" id="564710"/>
    <lineage>
        <taxon>Bacteria</taxon>
        <taxon>Bacillati</taxon>
        <taxon>Bacillota</taxon>
        <taxon>Bacilli</taxon>
        <taxon>Lactobacillales</taxon>
        <taxon>Enterococcaceae</taxon>
        <taxon>Vagococcus</taxon>
    </lineage>
</organism>
<accession>A0A430B260</accession>
<dbReference type="Gene3D" id="1.10.3230.30">
    <property type="entry name" value="Phage gp6-like head-tail connector protein"/>
    <property type="match status" value="1"/>
</dbReference>
<comment type="caution">
    <text evidence="1">The sequence shown here is derived from an EMBL/GenBank/DDBJ whole genome shotgun (WGS) entry which is preliminary data.</text>
</comment>
<reference evidence="1 2" key="1">
    <citation type="submission" date="2017-05" db="EMBL/GenBank/DDBJ databases">
        <title>Vagococcus spp. assemblies.</title>
        <authorList>
            <person name="Gulvik C.A."/>
        </authorList>
    </citation>
    <scope>NUCLEOTIDE SEQUENCE [LARGE SCALE GENOMIC DNA]</scope>
    <source>
        <strain evidence="1 2">LMG 24798</strain>
    </source>
</reference>
<dbReference type="Pfam" id="PF05135">
    <property type="entry name" value="Phage_connect_1"/>
    <property type="match status" value="1"/>
</dbReference>
<dbReference type="AlphaFoldDB" id="A0A430B260"/>
<name>A0A430B260_9ENTE</name>
<dbReference type="Proteomes" id="UP000286773">
    <property type="component" value="Unassembled WGS sequence"/>
</dbReference>
<proteinExistence type="predicted"/>
<evidence type="ECO:0000313" key="1">
    <source>
        <dbReference type="EMBL" id="RSU14410.1"/>
    </source>
</evidence>
<dbReference type="EMBL" id="NGKC01000001">
    <property type="protein sequence ID" value="RSU14410.1"/>
    <property type="molecule type" value="Genomic_DNA"/>
</dbReference>
<keyword evidence="2" id="KW-1185">Reference proteome</keyword>
<dbReference type="RefSeq" id="WP_126811001.1">
    <property type="nucleotide sequence ID" value="NZ_NGKC01000001.1"/>
</dbReference>